<evidence type="ECO:0000313" key="6">
    <source>
        <dbReference type="EMBL" id="AGY59394.1"/>
    </source>
</evidence>
<dbReference type="Pfam" id="PF19567">
    <property type="entry name" value="CpsB_CapC"/>
    <property type="match status" value="1"/>
</dbReference>
<sequence length="269" mass="29988">MIDLHVHLVPGVDDGPKDWDVALALARKAYAGGIRTATITPHHMPGTYENTASQIQNYVRQLQAAYEREGIDIQLLPGQEAYPEGDLRERYERGELQTLADGAYLLVDLPQQDCPFYMEQLLFSLQAKGLMTLLAHPERNRSLRHHPERLEAMIQSGVRAVMSAGSMHGAYGPSAQKSAHDFLKRGLIQIVASDAHHPDGPAFFPLQNRPLVESLIGPDRAWEVMERNPQYVLDSKEIPAPLYDLEAEAGATRRKASGGGFWSRLFSRV</sequence>
<dbReference type="EMBL" id="CP003587">
    <property type="protein sequence ID" value="AGY59394.1"/>
    <property type="molecule type" value="Genomic_DNA"/>
</dbReference>
<keyword evidence="7" id="KW-1185">Reference proteome</keyword>
<dbReference type="InterPro" id="IPR016667">
    <property type="entry name" value="Caps_polysacc_synth_CpsB/CapC"/>
</dbReference>
<dbReference type="AlphaFoldDB" id="U5QP91"/>
<comment type="similarity">
    <text evidence="1">Belongs to the metallo-dependent hydrolases superfamily. CpsB/CapC family.</text>
</comment>
<dbReference type="EC" id="3.1.3.48" evidence="2"/>
<evidence type="ECO:0000256" key="2">
    <source>
        <dbReference type="ARBA" id="ARBA00013064"/>
    </source>
</evidence>
<dbReference type="eggNOG" id="COG4464">
    <property type="taxonomic scope" value="Bacteria"/>
</dbReference>
<name>U5QP91_GLOK1</name>
<dbReference type="RefSeq" id="WP_023174655.1">
    <property type="nucleotide sequence ID" value="NC_022600.1"/>
</dbReference>
<dbReference type="Proteomes" id="UP000017396">
    <property type="component" value="Chromosome"/>
</dbReference>
<keyword evidence="4" id="KW-0904">Protein phosphatase</keyword>
<dbReference type="KEGG" id="glj:GKIL_3148"/>
<dbReference type="PIRSF" id="PIRSF016557">
    <property type="entry name" value="Caps_synth_CpsB"/>
    <property type="match status" value="1"/>
</dbReference>
<dbReference type="GO" id="GO:0004725">
    <property type="term" value="F:protein tyrosine phosphatase activity"/>
    <property type="evidence" value="ECO:0007669"/>
    <property type="project" value="UniProtKB-EC"/>
</dbReference>
<proteinExistence type="inferred from homology"/>
<dbReference type="HOGENOM" id="CLU_085966_1_0_3"/>
<evidence type="ECO:0000313" key="7">
    <source>
        <dbReference type="Proteomes" id="UP000017396"/>
    </source>
</evidence>
<dbReference type="PANTHER" id="PTHR39181:SF1">
    <property type="entry name" value="TYROSINE-PROTEIN PHOSPHATASE YWQE"/>
    <property type="match status" value="1"/>
</dbReference>
<organism evidence="6 7">
    <name type="scientific">Gloeobacter kilaueensis (strain ATCC BAA-2537 / CCAP 1431/1 / ULC 316 / JS1)</name>
    <dbReference type="NCBI Taxonomy" id="1183438"/>
    <lineage>
        <taxon>Bacteria</taxon>
        <taxon>Bacillati</taxon>
        <taxon>Cyanobacteriota</taxon>
        <taxon>Cyanophyceae</taxon>
        <taxon>Gloeobacterales</taxon>
        <taxon>Gloeobacteraceae</taxon>
        <taxon>Gloeobacter</taxon>
    </lineage>
</organism>
<protein>
    <recommendedName>
        <fullName evidence="2">protein-tyrosine-phosphatase</fullName>
        <ecNumber evidence="2">3.1.3.48</ecNumber>
    </recommendedName>
</protein>
<gene>
    <name evidence="6" type="ORF">GKIL_3148</name>
</gene>
<dbReference type="Gene3D" id="3.20.20.140">
    <property type="entry name" value="Metal-dependent hydrolases"/>
    <property type="match status" value="1"/>
</dbReference>
<keyword evidence="3 6" id="KW-0378">Hydrolase</keyword>
<dbReference type="SUPFAM" id="SSF89550">
    <property type="entry name" value="PHP domain-like"/>
    <property type="match status" value="1"/>
</dbReference>
<dbReference type="PANTHER" id="PTHR39181">
    <property type="entry name" value="TYROSINE-PROTEIN PHOSPHATASE YWQE"/>
    <property type="match status" value="1"/>
</dbReference>
<evidence type="ECO:0000256" key="5">
    <source>
        <dbReference type="ARBA" id="ARBA00051722"/>
    </source>
</evidence>
<dbReference type="GO" id="GO:0030145">
    <property type="term" value="F:manganese ion binding"/>
    <property type="evidence" value="ECO:0007669"/>
    <property type="project" value="InterPro"/>
</dbReference>
<comment type="catalytic activity">
    <reaction evidence="5">
        <text>O-phospho-L-tyrosyl-[protein] + H2O = L-tyrosyl-[protein] + phosphate</text>
        <dbReference type="Rhea" id="RHEA:10684"/>
        <dbReference type="Rhea" id="RHEA-COMP:10136"/>
        <dbReference type="Rhea" id="RHEA-COMP:20101"/>
        <dbReference type="ChEBI" id="CHEBI:15377"/>
        <dbReference type="ChEBI" id="CHEBI:43474"/>
        <dbReference type="ChEBI" id="CHEBI:46858"/>
        <dbReference type="ChEBI" id="CHEBI:61978"/>
        <dbReference type="EC" id="3.1.3.48"/>
    </reaction>
</comment>
<dbReference type="STRING" id="1183438.GKIL_3148"/>
<accession>U5QP91</accession>
<evidence type="ECO:0000256" key="1">
    <source>
        <dbReference type="ARBA" id="ARBA00005750"/>
    </source>
</evidence>
<dbReference type="InterPro" id="IPR016195">
    <property type="entry name" value="Pol/histidinol_Pase-like"/>
</dbReference>
<evidence type="ECO:0000256" key="3">
    <source>
        <dbReference type="ARBA" id="ARBA00022801"/>
    </source>
</evidence>
<reference evidence="6 7" key="1">
    <citation type="journal article" date="2013" name="PLoS ONE">
        <title>Cultivation and Complete Genome Sequencing of Gloeobacter kilaueensis sp. nov., from a Lava Cave in Kilauea Caldera, Hawai'i.</title>
        <authorList>
            <person name="Saw J.H."/>
            <person name="Schatz M."/>
            <person name="Brown M.V."/>
            <person name="Kunkel D.D."/>
            <person name="Foster J.S."/>
            <person name="Shick H."/>
            <person name="Christensen S."/>
            <person name="Hou S."/>
            <person name="Wan X."/>
            <person name="Donachie S.P."/>
        </authorList>
    </citation>
    <scope>NUCLEOTIDE SEQUENCE [LARGE SCALE GENOMIC DNA]</scope>
    <source>
        <strain evidence="7">JS</strain>
    </source>
</reference>
<evidence type="ECO:0000256" key="4">
    <source>
        <dbReference type="ARBA" id="ARBA00022912"/>
    </source>
</evidence>